<dbReference type="SUPFAM" id="SSF53850">
    <property type="entry name" value="Periplasmic binding protein-like II"/>
    <property type="match status" value="1"/>
</dbReference>
<dbReference type="SMART" id="SM00062">
    <property type="entry name" value="PBPb"/>
    <property type="match status" value="1"/>
</dbReference>
<organism evidence="4 5">
    <name type="scientific">Paenibacillus forsythiae</name>
    <dbReference type="NCBI Taxonomy" id="365616"/>
    <lineage>
        <taxon>Bacteria</taxon>
        <taxon>Bacillati</taxon>
        <taxon>Bacillota</taxon>
        <taxon>Bacilli</taxon>
        <taxon>Bacillales</taxon>
        <taxon>Paenibacillaceae</taxon>
        <taxon>Paenibacillus</taxon>
    </lineage>
</organism>
<sequence>MKTGKGMKGGNKWIVSALIAILVLAIAGCGSDNANNASSGSNTGNANTAENTGSGGNAAEEVIKFASDASYAPMEYMDKDTIKGFDIDFIAAVMEEAGMKYEVVNTGWDTMLTSVEQGTEYQAGLSAVSITDKRKLTYDFSVPYFESTNMILVKEGSDIKSALDLKDKTVAVQTATTADELMTKIMGVGNTKLKRYDSNTVAMMDLDSGGADAVVADIAIVKEYIKNNPKMKLVGIKDTPNFGSEYYGILYPKGSELKAKLDPAIQKVIENGKYEEIYKKWFGEAPDLTNLKNAQ</sequence>
<dbReference type="EMBL" id="JAUSUY010000018">
    <property type="protein sequence ID" value="MDT3428220.1"/>
    <property type="molecule type" value="Genomic_DNA"/>
</dbReference>
<proteinExistence type="predicted"/>
<name>A0ABU3HEU4_9BACL</name>
<gene>
    <name evidence="4" type="ORF">J2Z22_003811</name>
</gene>
<dbReference type="Pfam" id="PF00497">
    <property type="entry name" value="SBP_bac_3"/>
    <property type="match status" value="1"/>
</dbReference>
<dbReference type="SMART" id="SM00079">
    <property type="entry name" value="PBPe"/>
    <property type="match status" value="1"/>
</dbReference>
<feature type="domain" description="Solute-binding protein family 3/N-terminal" evidence="2">
    <location>
        <begin position="62"/>
        <end position="285"/>
    </location>
</feature>
<dbReference type="CDD" id="cd13624">
    <property type="entry name" value="PBP2_Arg_Lys_His"/>
    <property type="match status" value="1"/>
</dbReference>
<evidence type="ECO:0000259" key="3">
    <source>
        <dbReference type="SMART" id="SM00079"/>
    </source>
</evidence>
<dbReference type="PROSITE" id="PS51257">
    <property type="entry name" value="PROKAR_LIPOPROTEIN"/>
    <property type="match status" value="1"/>
</dbReference>
<keyword evidence="1" id="KW-0732">Signal</keyword>
<evidence type="ECO:0000313" key="4">
    <source>
        <dbReference type="EMBL" id="MDT3428220.1"/>
    </source>
</evidence>
<dbReference type="PANTHER" id="PTHR35936:SF17">
    <property type="entry name" value="ARGININE-BINDING EXTRACELLULAR PROTEIN ARTP"/>
    <property type="match status" value="1"/>
</dbReference>
<accession>A0ABU3HEU4</accession>
<dbReference type="InterPro" id="IPR001638">
    <property type="entry name" value="Solute-binding_3/MltF_N"/>
</dbReference>
<dbReference type="InterPro" id="IPR001320">
    <property type="entry name" value="Iontro_rcpt_C"/>
</dbReference>
<dbReference type="Proteomes" id="UP001248709">
    <property type="component" value="Unassembled WGS sequence"/>
</dbReference>
<feature type="domain" description="Ionotropic glutamate receptor C-terminal" evidence="3">
    <location>
        <begin position="62"/>
        <end position="284"/>
    </location>
</feature>
<keyword evidence="5" id="KW-1185">Reference proteome</keyword>
<evidence type="ECO:0000313" key="5">
    <source>
        <dbReference type="Proteomes" id="UP001248709"/>
    </source>
</evidence>
<protein>
    <submittedName>
        <fullName evidence="4">Polar amino acid transport system substrate-binding protein</fullName>
    </submittedName>
</protein>
<evidence type="ECO:0000259" key="2">
    <source>
        <dbReference type="SMART" id="SM00062"/>
    </source>
</evidence>
<comment type="caution">
    <text evidence="4">The sequence shown here is derived from an EMBL/GenBank/DDBJ whole genome shotgun (WGS) entry which is preliminary data.</text>
</comment>
<evidence type="ECO:0000256" key="1">
    <source>
        <dbReference type="ARBA" id="ARBA00022729"/>
    </source>
</evidence>
<dbReference type="Gene3D" id="3.40.190.10">
    <property type="entry name" value="Periplasmic binding protein-like II"/>
    <property type="match status" value="2"/>
</dbReference>
<reference evidence="4 5" key="1">
    <citation type="submission" date="2023-07" db="EMBL/GenBank/DDBJ databases">
        <title>Genomic Encyclopedia of Type Strains, Phase IV (KMG-IV): sequencing the most valuable type-strain genomes for metagenomic binning, comparative biology and taxonomic classification.</title>
        <authorList>
            <person name="Goeker M."/>
        </authorList>
    </citation>
    <scope>NUCLEOTIDE SEQUENCE [LARGE SCALE GENOMIC DNA]</scope>
    <source>
        <strain evidence="4 5">T98</strain>
    </source>
</reference>
<dbReference type="PANTHER" id="PTHR35936">
    <property type="entry name" value="MEMBRANE-BOUND LYTIC MUREIN TRANSGLYCOSYLASE F"/>
    <property type="match status" value="1"/>
</dbReference>